<protein>
    <submittedName>
        <fullName evidence="3">Uncharacterized protein</fullName>
    </submittedName>
</protein>
<dbReference type="Proteomes" id="UP001190700">
    <property type="component" value="Unassembled WGS sequence"/>
</dbReference>
<comment type="caution">
    <text evidence="3">The sequence shown here is derived from an EMBL/GenBank/DDBJ whole genome shotgun (WGS) entry which is preliminary data.</text>
</comment>
<feature type="region of interest" description="Disordered" evidence="1">
    <location>
        <begin position="30"/>
        <end position="78"/>
    </location>
</feature>
<feature type="transmembrane region" description="Helical" evidence="2">
    <location>
        <begin position="438"/>
        <end position="464"/>
    </location>
</feature>
<dbReference type="AlphaFoldDB" id="A0AAE0L4M0"/>
<feature type="compositionally biased region" description="Low complexity" evidence="1">
    <location>
        <begin position="30"/>
        <end position="58"/>
    </location>
</feature>
<gene>
    <name evidence="3" type="ORF">CYMTET_19681</name>
</gene>
<keyword evidence="2" id="KW-0472">Membrane</keyword>
<keyword evidence="4" id="KW-1185">Reference proteome</keyword>
<evidence type="ECO:0000313" key="4">
    <source>
        <dbReference type="Proteomes" id="UP001190700"/>
    </source>
</evidence>
<accession>A0AAE0L4M0</accession>
<sequence>ARPGLSTCRSLGASLRDRWWPAPASAPAAASEPLSAIAGGPAPASAPAAASEPLSAIAGGPPRPQHLPQPRSLSPRSLVARPGLSTCRSLGAPLGSYLRMTGSMPEQCFCLADLTSTALGNLQRYCEITRDLGDWEKAIAMAPAVSLEFWGDLVKAYAQDKLTSNQANLSDALPWYIAINKPEILTNLYVNSEQYNDAFILAQINSMGGYNHLTSASLGDGGGAPPAKPRNAKEQRESAQQVQHIRSVMGNSHSATGEAVMAACCHLSADDSHLAIFKLMKGNELELAAAICWALEARGTVGVSTQLARMCEAEEDWELAMQIIADPSKGGGATWDQQLAAVRYVGRSSGDLDIPGYYSSIGLNSPERYLQEASAQTDENSKAMFYMLGCAPDKGVEVCLQHLNQVLSGPSWCAEDVESTVKLLSSVQAHLLPKQSRFLMLAYLSYLGGLMAIWEGYSTVVSFLMEQARQLVRQNSLEFPVTLSLISLQELSYKMFSDRAEAMRGLQQISTTEWVPAALQATAAALLAFANHVPTDIISPSVSENLVVPTAASMPSGSNHRAVTNSLITLKPIQGPVFILDDGKSAMSLGDAVMVSRVFAFSPTGSGKVFQPR</sequence>
<proteinExistence type="predicted"/>
<evidence type="ECO:0000313" key="3">
    <source>
        <dbReference type="EMBL" id="KAK3271996.1"/>
    </source>
</evidence>
<evidence type="ECO:0000256" key="1">
    <source>
        <dbReference type="SAM" id="MobiDB-lite"/>
    </source>
</evidence>
<reference evidence="3 4" key="1">
    <citation type="journal article" date="2015" name="Genome Biol. Evol.">
        <title>Comparative Genomics of a Bacterivorous Green Alga Reveals Evolutionary Causalities and Consequences of Phago-Mixotrophic Mode of Nutrition.</title>
        <authorList>
            <person name="Burns J.A."/>
            <person name="Paasch A."/>
            <person name="Narechania A."/>
            <person name="Kim E."/>
        </authorList>
    </citation>
    <scope>NUCLEOTIDE SEQUENCE [LARGE SCALE GENOMIC DNA]</scope>
    <source>
        <strain evidence="3 4">PLY_AMNH</strain>
    </source>
</reference>
<evidence type="ECO:0000256" key="2">
    <source>
        <dbReference type="SAM" id="Phobius"/>
    </source>
</evidence>
<keyword evidence="2" id="KW-0812">Transmembrane</keyword>
<dbReference type="PANTHER" id="PTHR44464:SF1">
    <property type="entry name" value="WD REPEAT-CONTAINING PROTEIN 17"/>
    <property type="match status" value="1"/>
</dbReference>
<name>A0AAE0L4M0_9CHLO</name>
<keyword evidence="2" id="KW-1133">Transmembrane helix</keyword>
<dbReference type="EMBL" id="LGRX02009222">
    <property type="protein sequence ID" value="KAK3271996.1"/>
    <property type="molecule type" value="Genomic_DNA"/>
</dbReference>
<organism evidence="3 4">
    <name type="scientific">Cymbomonas tetramitiformis</name>
    <dbReference type="NCBI Taxonomy" id="36881"/>
    <lineage>
        <taxon>Eukaryota</taxon>
        <taxon>Viridiplantae</taxon>
        <taxon>Chlorophyta</taxon>
        <taxon>Pyramimonadophyceae</taxon>
        <taxon>Pyramimonadales</taxon>
        <taxon>Pyramimonadaceae</taxon>
        <taxon>Cymbomonas</taxon>
    </lineage>
</organism>
<feature type="non-terminal residue" evidence="3">
    <location>
        <position position="1"/>
    </location>
</feature>
<dbReference type="PANTHER" id="PTHR44464">
    <property type="entry name" value="WD REPEAT-CONTAINING PROTEIN 17"/>
    <property type="match status" value="1"/>
</dbReference>